<proteinExistence type="predicted"/>
<reference evidence="1" key="1">
    <citation type="submission" date="2020-06" db="EMBL/GenBank/DDBJ databases">
        <authorList>
            <person name="Li T."/>
            <person name="Hu X."/>
            <person name="Zhang T."/>
            <person name="Song X."/>
            <person name="Zhang H."/>
            <person name="Dai N."/>
            <person name="Sheng W."/>
            <person name="Hou X."/>
            <person name="Wei L."/>
        </authorList>
    </citation>
    <scope>NUCLEOTIDE SEQUENCE</scope>
    <source>
        <strain evidence="1">G02</strain>
        <tissue evidence="1">Leaf</tissue>
    </source>
</reference>
<organism evidence="1">
    <name type="scientific">Sesamum radiatum</name>
    <name type="common">Black benniseed</name>
    <dbReference type="NCBI Taxonomy" id="300843"/>
    <lineage>
        <taxon>Eukaryota</taxon>
        <taxon>Viridiplantae</taxon>
        <taxon>Streptophyta</taxon>
        <taxon>Embryophyta</taxon>
        <taxon>Tracheophyta</taxon>
        <taxon>Spermatophyta</taxon>
        <taxon>Magnoliopsida</taxon>
        <taxon>eudicotyledons</taxon>
        <taxon>Gunneridae</taxon>
        <taxon>Pentapetalae</taxon>
        <taxon>asterids</taxon>
        <taxon>lamiids</taxon>
        <taxon>Lamiales</taxon>
        <taxon>Pedaliaceae</taxon>
        <taxon>Sesamum</taxon>
    </lineage>
</organism>
<name>A0AAW2KK25_SESRA</name>
<comment type="caution">
    <text evidence="1">The sequence shown here is derived from an EMBL/GenBank/DDBJ whole genome shotgun (WGS) entry which is preliminary data.</text>
</comment>
<dbReference type="EMBL" id="JACGWJ010000028">
    <property type="protein sequence ID" value="KAL0306068.1"/>
    <property type="molecule type" value="Genomic_DNA"/>
</dbReference>
<gene>
    <name evidence="1" type="ORF">Sradi_6024100</name>
</gene>
<accession>A0AAW2KK25</accession>
<protein>
    <submittedName>
        <fullName evidence="1">Uncharacterized protein</fullName>
    </submittedName>
</protein>
<evidence type="ECO:0000313" key="1">
    <source>
        <dbReference type="EMBL" id="KAL0306068.1"/>
    </source>
</evidence>
<sequence>MPDHHCVGFLSQRGLIDEAKEQIGESTKKNREEGHESALDSRISYAEALKMQLSRVVFTYHLNWDLATTIGGPTKKMKLKKK</sequence>
<dbReference type="AlphaFoldDB" id="A0AAW2KK25"/>
<reference evidence="1" key="2">
    <citation type="journal article" date="2024" name="Plant">
        <title>Genomic evolution and insights into agronomic trait innovations of Sesamum species.</title>
        <authorList>
            <person name="Miao H."/>
            <person name="Wang L."/>
            <person name="Qu L."/>
            <person name="Liu H."/>
            <person name="Sun Y."/>
            <person name="Le M."/>
            <person name="Wang Q."/>
            <person name="Wei S."/>
            <person name="Zheng Y."/>
            <person name="Lin W."/>
            <person name="Duan Y."/>
            <person name="Cao H."/>
            <person name="Xiong S."/>
            <person name="Wang X."/>
            <person name="Wei L."/>
            <person name="Li C."/>
            <person name="Ma Q."/>
            <person name="Ju M."/>
            <person name="Zhao R."/>
            <person name="Li G."/>
            <person name="Mu C."/>
            <person name="Tian Q."/>
            <person name="Mei H."/>
            <person name="Zhang T."/>
            <person name="Gao T."/>
            <person name="Zhang H."/>
        </authorList>
    </citation>
    <scope>NUCLEOTIDE SEQUENCE</scope>
    <source>
        <strain evidence="1">G02</strain>
    </source>
</reference>